<evidence type="ECO:0000313" key="1">
    <source>
        <dbReference type="EMBL" id="NBH62237.1"/>
    </source>
</evidence>
<protein>
    <submittedName>
        <fullName evidence="1">Uncharacterized protein</fullName>
    </submittedName>
</protein>
<gene>
    <name evidence="1" type="ORF">D0435_11300</name>
</gene>
<proteinExistence type="predicted"/>
<dbReference type="AlphaFoldDB" id="A0A845QNG0"/>
<dbReference type="EMBL" id="QXWK01000021">
    <property type="protein sequence ID" value="NBH62237.1"/>
    <property type="molecule type" value="Genomic_DNA"/>
</dbReference>
<reference evidence="1 2" key="1">
    <citation type="submission" date="2018-08" db="EMBL/GenBank/DDBJ databases">
        <title>Murine metabolic-syndrome-specific gut microbial biobank.</title>
        <authorList>
            <person name="Liu C."/>
        </authorList>
    </citation>
    <scope>NUCLEOTIDE SEQUENCE [LARGE SCALE GENOMIC DNA]</scope>
    <source>
        <strain evidence="1 2">28</strain>
    </source>
</reference>
<accession>A0A845QNG0</accession>
<keyword evidence="2" id="KW-1185">Reference proteome</keyword>
<dbReference type="Proteomes" id="UP000446866">
    <property type="component" value="Unassembled WGS sequence"/>
</dbReference>
<sequence length="245" mass="28150">MATDEKKRRKISIDFDNDTEILLDSHKRGLNGASYSTMINDLVRSMYGLRPQVKKALSDAVESLFEKTLQERPDFGSMYEGERNAVLLQCDNIYQFLNDGISLNNADTPNIHMIKVDLQNAYALLPSDWIRIEWDNEKNSNFVGVIETKNSAKFGGIPHFYFTSKKEIYHLSETEENAILERCITEYPLFREILAKRVPLIKENGKIKNFKEYDAAPLPGFFSIPEDGTQSTFPFGAKIVRQYDE</sequence>
<comment type="caution">
    <text evidence="1">The sequence shown here is derived from an EMBL/GenBank/DDBJ whole genome shotgun (WGS) entry which is preliminary data.</text>
</comment>
<dbReference type="RefSeq" id="WP_160202526.1">
    <property type="nucleotide sequence ID" value="NZ_QXWK01000021.1"/>
</dbReference>
<organism evidence="1 2">
    <name type="scientific">Anaerotruncus colihominis</name>
    <dbReference type="NCBI Taxonomy" id="169435"/>
    <lineage>
        <taxon>Bacteria</taxon>
        <taxon>Bacillati</taxon>
        <taxon>Bacillota</taxon>
        <taxon>Clostridia</taxon>
        <taxon>Eubacteriales</taxon>
        <taxon>Oscillospiraceae</taxon>
        <taxon>Anaerotruncus</taxon>
    </lineage>
</organism>
<name>A0A845QNG0_9FIRM</name>
<evidence type="ECO:0000313" key="2">
    <source>
        <dbReference type="Proteomes" id="UP000446866"/>
    </source>
</evidence>